<organism evidence="7 8">
    <name type="scientific">Sphingobium lactosutens DS20</name>
    <dbReference type="NCBI Taxonomy" id="1331060"/>
    <lineage>
        <taxon>Bacteria</taxon>
        <taxon>Pseudomonadati</taxon>
        <taxon>Pseudomonadota</taxon>
        <taxon>Alphaproteobacteria</taxon>
        <taxon>Sphingomonadales</taxon>
        <taxon>Sphingomonadaceae</taxon>
        <taxon>Sphingobium</taxon>
    </lineage>
</organism>
<accession>T0HU36</accession>
<name>T0HU36_9SPHN</name>
<dbReference type="PANTHER" id="PTHR47268">
    <property type="entry name" value="ACYLPHOSPHATASE"/>
    <property type="match status" value="1"/>
</dbReference>
<dbReference type="AlphaFoldDB" id="T0HU36"/>
<gene>
    <name evidence="7" type="ORF">RLDS_10325</name>
</gene>
<evidence type="ECO:0000259" key="6">
    <source>
        <dbReference type="PROSITE" id="PS51160"/>
    </source>
</evidence>
<keyword evidence="4" id="KW-0378">Hydrolase</keyword>
<dbReference type="InterPro" id="IPR017968">
    <property type="entry name" value="Acylphosphatase_CS"/>
</dbReference>
<dbReference type="Pfam" id="PF00708">
    <property type="entry name" value="Acylphosphatase"/>
    <property type="match status" value="1"/>
</dbReference>
<feature type="active site" evidence="4">
    <location>
        <position position="20"/>
    </location>
</feature>
<keyword evidence="8" id="KW-1185">Reference proteome</keyword>
<dbReference type="PRINTS" id="PR00112">
    <property type="entry name" value="ACYLPHPHTASE"/>
</dbReference>
<evidence type="ECO:0000313" key="7">
    <source>
        <dbReference type="EMBL" id="EQB15663.1"/>
    </source>
</evidence>
<dbReference type="RefSeq" id="WP_021225793.1">
    <property type="nucleotide sequence ID" value="NZ_ATDP01000082.1"/>
</dbReference>
<evidence type="ECO:0000256" key="4">
    <source>
        <dbReference type="PROSITE-ProRule" id="PRU00520"/>
    </source>
</evidence>
<protein>
    <recommendedName>
        <fullName evidence="2 4">acylphosphatase</fullName>
        <ecNumber evidence="2 4">3.6.1.7</ecNumber>
    </recommendedName>
</protein>
<feature type="domain" description="Acylphosphatase-like" evidence="6">
    <location>
        <begin position="5"/>
        <end position="91"/>
    </location>
</feature>
<comment type="catalytic activity">
    <reaction evidence="3 4">
        <text>an acyl phosphate + H2O = a carboxylate + phosphate + H(+)</text>
        <dbReference type="Rhea" id="RHEA:14965"/>
        <dbReference type="ChEBI" id="CHEBI:15377"/>
        <dbReference type="ChEBI" id="CHEBI:15378"/>
        <dbReference type="ChEBI" id="CHEBI:29067"/>
        <dbReference type="ChEBI" id="CHEBI:43474"/>
        <dbReference type="ChEBI" id="CHEBI:59918"/>
        <dbReference type="EC" id="3.6.1.7"/>
    </reaction>
</comment>
<dbReference type="PANTHER" id="PTHR47268:SF4">
    <property type="entry name" value="ACYLPHOSPHATASE"/>
    <property type="match status" value="1"/>
</dbReference>
<evidence type="ECO:0000256" key="1">
    <source>
        <dbReference type="ARBA" id="ARBA00005614"/>
    </source>
</evidence>
<dbReference type="InterPro" id="IPR001792">
    <property type="entry name" value="Acylphosphatase-like_dom"/>
</dbReference>
<dbReference type="InterPro" id="IPR036046">
    <property type="entry name" value="Acylphosphatase-like_dom_sf"/>
</dbReference>
<evidence type="ECO:0000256" key="5">
    <source>
        <dbReference type="RuleBase" id="RU004168"/>
    </source>
</evidence>
<proteinExistence type="inferred from homology"/>
<dbReference type="EC" id="3.6.1.7" evidence="2 4"/>
<dbReference type="eggNOG" id="COG1254">
    <property type="taxonomic scope" value="Bacteria"/>
</dbReference>
<dbReference type="InterPro" id="IPR020456">
    <property type="entry name" value="Acylphosphatase"/>
</dbReference>
<sequence>MTRVARRLTITGQVQGVWYRAWAVETAQGLGLTGWVRNRSDGNVEAVVEGDEAVIERFISLAHIGSPAAQVDRIAIDDVADGGHQDFTKRPTV</sequence>
<dbReference type="PROSITE" id="PS51160">
    <property type="entry name" value="ACYLPHOSPHATASE_3"/>
    <property type="match status" value="1"/>
</dbReference>
<dbReference type="OrthoDB" id="5295388at2"/>
<dbReference type="PROSITE" id="PS00151">
    <property type="entry name" value="ACYLPHOSPHATASE_2"/>
    <property type="match status" value="1"/>
</dbReference>
<dbReference type="EMBL" id="ATDP01000082">
    <property type="protein sequence ID" value="EQB15663.1"/>
    <property type="molecule type" value="Genomic_DNA"/>
</dbReference>
<dbReference type="SUPFAM" id="SSF54975">
    <property type="entry name" value="Acylphosphatase/BLUF domain-like"/>
    <property type="match status" value="1"/>
</dbReference>
<evidence type="ECO:0000256" key="3">
    <source>
        <dbReference type="ARBA" id="ARBA00047645"/>
    </source>
</evidence>
<comment type="caution">
    <text evidence="7">The sequence shown here is derived from an EMBL/GenBank/DDBJ whole genome shotgun (WGS) entry which is preliminary data.</text>
</comment>
<evidence type="ECO:0000256" key="2">
    <source>
        <dbReference type="ARBA" id="ARBA00012150"/>
    </source>
</evidence>
<evidence type="ECO:0000313" key="8">
    <source>
        <dbReference type="Proteomes" id="UP000015531"/>
    </source>
</evidence>
<dbReference type="GO" id="GO:0003998">
    <property type="term" value="F:acylphosphatase activity"/>
    <property type="evidence" value="ECO:0007669"/>
    <property type="project" value="UniProtKB-EC"/>
</dbReference>
<dbReference type="Proteomes" id="UP000015531">
    <property type="component" value="Unassembled WGS sequence"/>
</dbReference>
<reference evidence="7 8" key="1">
    <citation type="journal article" date="2013" name="Genome Announc.">
        <title>Draft Genome Sequence of Sphingobium lactosutens Strain DS20T, Isolated from a Hexachlorocyclohexane Dumpsite.</title>
        <authorList>
            <person name="Kumar R."/>
            <person name="Dwivedi V."/>
            <person name="Negi V."/>
            <person name="Khurana J.P."/>
            <person name="Lal R."/>
        </authorList>
    </citation>
    <scope>NUCLEOTIDE SEQUENCE [LARGE SCALE GENOMIC DNA]</scope>
    <source>
        <strain evidence="7 8">DS20</strain>
    </source>
</reference>
<feature type="active site" evidence="4">
    <location>
        <position position="38"/>
    </location>
</feature>
<dbReference type="PATRIC" id="fig|1331060.3.peg.1970"/>
<dbReference type="Gene3D" id="3.30.70.100">
    <property type="match status" value="1"/>
</dbReference>
<comment type="similarity">
    <text evidence="1 5">Belongs to the acylphosphatase family.</text>
</comment>